<proteinExistence type="predicted"/>
<feature type="compositionally biased region" description="Polar residues" evidence="1">
    <location>
        <begin position="21"/>
        <end position="39"/>
    </location>
</feature>
<protein>
    <submittedName>
        <fullName evidence="2">Uncharacterized protein</fullName>
    </submittedName>
</protein>
<sequence>MRGDGQLAAASQFFSEDRPQQRNTAGSTPSTMRSGNRQDVSVHIEKHSNERRGPAERNLDAESSMATKLAGLAFIYTQSTGPPADQVIVTPCITWATYQRRRQKEVDSTTHRTIRHYQSLLMRNSPRAWQGSDES</sequence>
<reference evidence="2 3" key="1">
    <citation type="journal article" date="2018" name="Sci. Rep.">
        <title>Comparative genomics provides insights into the lifestyle and reveals functional heterogeneity of dark septate endophytic fungi.</title>
        <authorList>
            <person name="Knapp D.G."/>
            <person name="Nemeth J.B."/>
            <person name="Barry K."/>
            <person name="Hainaut M."/>
            <person name="Henrissat B."/>
            <person name="Johnson J."/>
            <person name="Kuo A."/>
            <person name="Lim J.H.P."/>
            <person name="Lipzen A."/>
            <person name="Nolan M."/>
            <person name="Ohm R.A."/>
            <person name="Tamas L."/>
            <person name="Grigoriev I.V."/>
            <person name="Spatafora J.W."/>
            <person name="Nagy L.G."/>
            <person name="Kovacs G.M."/>
        </authorList>
    </citation>
    <scope>NUCLEOTIDE SEQUENCE [LARGE SCALE GENOMIC DNA]</scope>
    <source>
        <strain evidence="2 3">DSE2036</strain>
    </source>
</reference>
<organism evidence="2 3">
    <name type="scientific">Periconia macrospinosa</name>
    <dbReference type="NCBI Taxonomy" id="97972"/>
    <lineage>
        <taxon>Eukaryota</taxon>
        <taxon>Fungi</taxon>
        <taxon>Dikarya</taxon>
        <taxon>Ascomycota</taxon>
        <taxon>Pezizomycotina</taxon>
        <taxon>Dothideomycetes</taxon>
        <taxon>Pleosporomycetidae</taxon>
        <taxon>Pleosporales</taxon>
        <taxon>Massarineae</taxon>
        <taxon>Periconiaceae</taxon>
        <taxon>Periconia</taxon>
    </lineage>
</organism>
<dbReference type="Proteomes" id="UP000244855">
    <property type="component" value="Unassembled WGS sequence"/>
</dbReference>
<gene>
    <name evidence="2" type="ORF">DM02DRAFT_726075</name>
</gene>
<keyword evidence="3" id="KW-1185">Reference proteome</keyword>
<accession>A0A2V1E0T6</accession>
<feature type="region of interest" description="Disordered" evidence="1">
    <location>
        <begin position="1"/>
        <end position="62"/>
    </location>
</feature>
<name>A0A2V1E0T6_9PLEO</name>
<evidence type="ECO:0000313" key="2">
    <source>
        <dbReference type="EMBL" id="PVI04168.1"/>
    </source>
</evidence>
<dbReference type="EMBL" id="KZ805324">
    <property type="protein sequence ID" value="PVI04168.1"/>
    <property type="molecule type" value="Genomic_DNA"/>
</dbReference>
<dbReference type="AlphaFoldDB" id="A0A2V1E0T6"/>
<feature type="compositionally biased region" description="Basic and acidic residues" evidence="1">
    <location>
        <begin position="40"/>
        <end position="60"/>
    </location>
</feature>
<evidence type="ECO:0000313" key="3">
    <source>
        <dbReference type="Proteomes" id="UP000244855"/>
    </source>
</evidence>
<evidence type="ECO:0000256" key="1">
    <source>
        <dbReference type="SAM" id="MobiDB-lite"/>
    </source>
</evidence>